<comment type="caution">
    <text evidence="2">The sequence shown here is derived from an EMBL/GenBank/DDBJ whole genome shotgun (WGS) entry which is preliminary data.</text>
</comment>
<name>A0A430KQJ9_9GAMM</name>
<proteinExistence type="predicted"/>
<feature type="chain" id="PRO_5019040065" evidence="1">
    <location>
        <begin position="20"/>
        <end position="163"/>
    </location>
</feature>
<dbReference type="AlphaFoldDB" id="A0A430KQJ9"/>
<gene>
    <name evidence="2" type="ORF">EH243_10795</name>
</gene>
<dbReference type="PROSITE" id="PS51257">
    <property type="entry name" value="PROKAR_LIPOPROTEIN"/>
    <property type="match status" value="1"/>
</dbReference>
<accession>A0A430KQJ9</accession>
<evidence type="ECO:0000313" key="2">
    <source>
        <dbReference type="EMBL" id="RTE65750.1"/>
    </source>
</evidence>
<keyword evidence="1" id="KW-0732">Signal</keyword>
<reference evidence="2 3" key="1">
    <citation type="submission" date="2018-11" db="EMBL/GenBank/DDBJ databases">
        <title>The draft genome sequence of Amphritea opalescens ANRC-JH13T.</title>
        <authorList>
            <person name="Fang Z."/>
            <person name="Zhang Y."/>
            <person name="Han X."/>
        </authorList>
    </citation>
    <scope>NUCLEOTIDE SEQUENCE [LARGE SCALE GENOMIC DNA]</scope>
    <source>
        <strain evidence="2 3">ANRC-JH13</strain>
    </source>
</reference>
<evidence type="ECO:0000313" key="3">
    <source>
        <dbReference type="Proteomes" id="UP000283087"/>
    </source>
</evidence>
<dbReference type="OrthoDB" id="7065417at2"/>
<dbReference type="RefSeq" id="WP_126158673.1">
    <property type="nucleotide sequence ID" value="NZ_RQXW01000008.1"/>
</dbReference>
<dbReference type="EMBL" id="RQXW01000008">
    <property type="protein sequence ID" value="RTE65750.1"/>
    <property type="molecule type" value="Genomic_DNA"/>
</dbReference>
<keyword evidence="3" id="KW-1185">Reference proteome</keyword>
<sequence length="163" mass="18043">MFLKGICLIATVFSLVGCATPGTLPFESDITKSRTYAASYDQVWKAIIAGVAESNLNITTIEKDSGIIAISNSSYEPNWAYEGTRGNVMNVPDQVVERSANFNILAVSEEEKQTRVQVNSSFKMKIKTGNGSNVYPFNYQWQRAYSNGTLEKIILDGIARRVE</sequence>
<feature type="signal peptide" evidence="1">
    <location>
        <begin position="1"/>
        <end position="19"/>
    </location>
</feature>
<evidence type="ECO:0000256" key="1">
    <source>
        <dbReference type="SAM" id="SignalP"/>
    </source>
</evidence>
<organism evidence="2 3">
    <name type="scientific">Amphritea opalescens</name>
    <dbReference type="NCBI Taxonomy" id="2490544"/>
    <lineage>
        <taxon>Bacteria</taxon>
        <taxon>Pseudomonadati</taxon>
        <taxon>Pseudomonadota</taxon>
        <taxon>Gammaproteobacteria</taxon>
        <taxon>Oceanospirillales</taxon>
        <taxon>Oceanospirillaceae</taxon>
        <taxon>Amphritea</taxon>
    </lineage>
</organism>
<dbReference type="Proteomes" id="UP000283087">
    <property type="component" value="Unassembled WGS sequence"/>
</dbReference>
<protein>
    <submittedName>
        <fullName evidence="2">Uncharacterized protein</fullName>
    </submittedName>
</protein>